<protein>
    <recommendedName>
        <fullName evidence="17">Sodium-coupled monocarboxylate transporter 1</fullName>
    </recommendedName>
</protein>
<dbReference type="OrthoDB" id="6132759at2759"/>
<dbReference type="EMBL" id="CAJHNH020008463">
    <property type="protein sequence ID" value="CAG5135836.1"/>
    <property type="molecule type" value="Genomic_DNA"/>
</dbReference>
<feature type="non-terminal residue" evidence="15">
    <location>
        <position position="420"/>
    </location>
</feature>
<dbReference type="AlphaFoldDB" id="A0A8S4AA49"/>
<keyword evidence="16" id="KW-1185">Reference proteome</keyword>
<feature type="transmembrane region" description="Helical" evidence="14">
    <location>
        <begin position="252"/>
        <end position="272"/>
    </location>
</feature>
<comment type="caution">
    <text evidence="15">The sequence shown here is derived from an EMBL/GenBank/DDBJ whole genome shotgun (WGS) entry which is preliminary data.</text>
</comment>
<comment type="catalytic activity">
    <reaction evidence="12">
        <text>iodide(out) + 2 Na(+)(out) = iodide(in) + 2 Na(+)(in)</text>
        <dbReference type="Rhea" id="RHEA:71207"/>
        <dbReference type="ChEBI" id="CHEBI:16382"/>
        <dbReference type="ChEBI" id="CHEBI:29101"/>
    </reaction>
</comment>
<dbReference type="GO" id="GO:0005886">
    <property type="term" value="C:plasma membrane"/>
    <property type="evidence" value="ECO:0007669"/>
    <property type="project" value="UniProtKB-SubCell"/>
</dbReference>
<feature type="transmembrane region" description="Helical" evidence="14">
    <location>
        <begin position="293"/>
        <end position="317"/>
    </location>
</feature>
<evidence type="ECO:0000256" key="6">
    <source>
        <dbReference type="ARBA" id="ARBA00022989"/>
    </source>
</evidence>
<keyword evidence="5 14" id="KW-0812">Transmembrane</keyword>
<keyword evidence="7" id="KW-0915">Sodium</keyword>
<evidence type="ECO:0000256" key="9">
    <source>
        <dbReference type="ARBA" id="ARBA00023136"/>
    </source>
</evidence>
<keyword evidence="8" id="KW-0406">Ion transport</keyword>
<keyword evidence="6 14" id="KW-1133">Transmembrane helix</keyword>
<keyword evidence="3" id="KW-0813">Transport</keyword>
<feature type="transmembrane region" description="Helical" evidence="14">
    <location>
        <begin position="30"/>
        <end position="49"/>
    </location>
</feature>
<organism evidence="15 16">
    <name type="scientific">Candidula unifasciata</name>
    <dbReference type="NCBI Taxonomy" id="100452"/>
    <lineage>
        <taxon>Eukaryota</taxon>
        <taxon>Metazoa</taxon>
        <taxon>Spiralia</taxon>
        <taxon>Lophotrochozoa</taxon>
        <taxon>Mollusca</taxon>
        <taxon>Gastropoda</taxon>
        <taxon>Heterobranchia</taxon>
        <taxon>Euthyneura</taxon>
        <taxon>Panpulmonata</taxon>
        <taxon>Eupulmonata</taxon>
        <taxon>Stylommatophora</taxon>
        <taxon>Helicina</taxon>
        <taxon>Helicoidea</taxon>
        <taxon>Geomitridae</taxon>
        <taxon>Candidula</taxon>
    </lineage>
</organism>
<evidence type="ECO:0000256" key="2">
    <source>
        <dbReference type="ARBA" id="ARBA00006434"/>
    </source>
</evidence>
<keyword evidence="9 14" id="KW-0472">Membrane</keyword>
<feature type="transmembrane region" description="Helical" evidence="14">
    <location>
        <begin position="70"/>
        <end position="88"/>
    </location>
</feature>
<feature type="transmembrane region" description="Helical" evidence="14">
    <location>
        <begin position="175"/>
        <end position="194"/>
    </location>
</feature>
<feature type="transmembrane region" description="Helical" evidence="14">
    <location>
        <begin position="146"/>
        <end position="169"/>
    </location>
</feature>
<keyword evidence="10" id="KW-0325">Glycoprotein</keyword>
<reference evidence="15" key="1">
    <citation type="submission" date="2021-04" db="EMBL/GenBank/DDBJ databases">
        <authorList>
            <consortium name="Molecular Ecology Group"/>
        </authorList>
    </citation>
    <scope>NUCLEOTIDE SEQUENCE</scope>
</reference>
<dbReference type="GO" id="GO:0006814">
    <property type="term" value="P:sodium ion transport"/>
    <property type="evidence" value="ECO:0007669"/>
    <property type="project" value="UniProtKB-KW"/>
</dbReference>
<feature type="transmembrane region" description="Helical" evidence="14">
    <location>
        <begin position="337"/>
        <end position="361"/>
    </location>
</feature>
<dbReference type="Pfam" id="PF00474">
    <property type="entry name" value="SSF"/>
    <property type="match status" value="1"/>
</dbReference>
<dbReference type="GO" id="GO:0015293">
    <property type="term" value="F:symporter activity"/>
    <property type="evidence" value="ECO:0007669"/>
    <property type="project" value="TreeGrafter"/>
</dbReference>
<dbReference type="InterPro" id="IPR018212">
    <property type="entry name" value="Na/solute_symporter_CS"/>
</dbReference>
<dbReference type="Gene3D" id="1.20.1730.10">
    <property type="entry name" value="Sodium/glucose cotransporter"/>
    <property type="match status" value="1"/>
</dbReference>
<dbReference type="InterPro" id="IPR038377">
    <property type="entry name" value="Na/Glc_symporter_sf"/>
</dbReference>
<dbReference type="PANTHER" id="PTHR42985:SF2">
    <property type="entry name" value="SODIUM-DEPENDENT MULTIVITAMIN TRANSPORTER"/>
    <property type="match status" value="1"/>
</dbReference>
<evidence type="ECO:0000313" key="15">
    <source>
        <dbReference type="EMBL" id="CAG5135836.1"/>
    </source>
</evidence>
<evidence type="ECO:0000256" key="8">
    <source>
        <dbReference type="ARBA" id="ARBA00023065"/>
    </source>
</evidence>
<feature type="transmembrane region" description="Helical" evidence="14">
    <location>
        <begin position="100"/>
        <end position="125"/>
    </location>
</feature>
<dbReference type="InterPro" id="IPR051163">
    <property type="entry name" value="Sodium:Solute_Symporter_SSF"/>
</dbReference>
<dbReference type="PROSITE" id="PS00456">
    <property type="entry name" value="NA_SOLUT_SYMP_1"/>
    <property type="match status" value="1"/>
</dbReference>
<feature type="non-terminal residue" evidence="15">
    <location>
        <position position="1"/>
    </location>
</feature>
<accession>A0A8S4AA49</accession>
<dbReference type="PANTHER" id="PTHR42985">
    <property type="entry name" value="SODIUM-COUPLED MONOCARBOXYLATE TRANSPORTER"/>
    <property type="match status" value="1"/>
</dbReference>
<dbReference type="Proteomes" id="UP000678393">
    <property type="component" value="Unassembled WGS sequence"/>
</dbReference>
<evidence type="ECO:0000313" key="16">
    <source>
        <dbReference type="Proteomes" id="UP000678393"/>
    </source>
</evidence>
<dbReference type="InterPro" id="IPR001734">
    <property type="entry name" value="Na/solute_symporter"/>
</dbReference>
<feature type="transmembrane region" description="Helical" evidence="14">
    <location>
        <begin position="206"/>
        <end position="232"/>
    </location>
</feature>
<proteinExistence type="inferred from homology"/>
<dbReference type="GO" id="GO:0015075">
    <property type="term" value="F:monoatomic ion transmembrane transporter activity"/>
    <property type="evidence" value="ECO:0007669"/>
    <property type="project" value="UniProtKB-ARBA"/>
</dbReference>
<comment type="subcellular location">
    <subcellularLocation>
        <location evidence="1">Cell membrane</location>
        <topology evidence="1">Multi-pass membrane protein</topology>
    </subcellularLocation>
</comment>
<evidence type="ECO:0000256" key="14">
    <source>
        <dbReference type="SAM" id="Phobius"/>
    </source>
</evidence>
<evidence type="ECO:0000256" key="1">
    <source>
        <dbReference type="ARBA" id="ARBA00004651"/>
    </source>
</evidence>
<evidence type="ECO:0000256" key="5">
    <source>
        <dbReference type="ARBA" id="ARBA00022692"/>
    </source>
</evidence>
<evidence type="ECO:0000256" key="10">
    <source>
        <dbReference type="ARBA" id="ARBA00023180"/>
    </source>
</evidence>
<gene>
    <name evidence="15" type="ORF">CUNI_LOCUS21394</name>
</gene>
<sequence length="420" mass="46525">MESQSNTAQRFYGDYSFNTGAVKRFSAVDYGIFAAVLAISAGIGAWFAWKDRRKKGIDDFLLAGRNMSPFPVALSLLASFMSAITLLGTPAEMYNFTTMYWWIGLGYFFVIAGASHIYIPVFYNLGVTSAYEYLERRFSRGVRTSASMTFVLQMILYMAIVLYAPSLALHSVTGFTLWGSVVSVGAVCTLYTAFGGMKAVLWTDSFQVIMMVISLLAILIQAAVIVGGWGYAWESAGRTNRIWFTDFSVDPSVRHSVWSLTIGAYFTWVAIFGTNQAMVQRAVTCPTLKKAQIAMWLNFPGLCIILYLSCFIGIFMASFYEKCDPITTKFVSNSNEILPMFVMDILGHVVGLPGLFVAGLFSGALSTISSGLNSISACVLEDICRAYFKSYFRESRARLLSLNYLFELCFSHTGGGFHFL</sequence>
<dbReference type="NCBIfam" id="TIGR00813">
    <property type="entry name" value="sss"/>
    <property type="match status" value="1"/>
</dbReference>
<dbReference type="PROSITE" id="PS50283">
    <property type="entry name" value="NA_SOLUT_SYMP_3"/>
    <property type="match status" value="1"/>
</dbReference>
<keyword evidence="11" id="KW-0739">Sodium transport</keyword>
<evidence type="ECO:0000256" key="7">
    <source>
        <dbReference type="ARBA" id="ARBA00023053"/>
    </source>
</evidence>
<name>A0A8S4AA49_9EUPU</name>
<dbReference type="GO" id="GO:0098660">
    <property type="term" value="P:inorganic ion transmembrane transport"/>
    <property type="evidence" value="ECO:0007669"/>
    <property type="project" value="UniProtKB-ARBA"/>
</dbReference>
<keyword evidence="4" id="KW-1003">Cell membrane</keyword>
<evidence type="ECO:0000256" key="13">
    <source>
        <dbReference type="RuleBase" id="RU362091"/>
    </source>
</evidence>
<evidence type="ECO:0008006" key="17">
    <source>
        <dbReference type="Google" id="ProtNLM"/>
    </source>
</evidence>
<evidence type="ECO:0000256" key="4">
    <source>
        <dbReference type="ARBA" id="ARBA00022475"/>
    </source>
</evidence>
<evidence type="ECO:0000256" key="3">
    <source>
        <dbReference type="ARBA" id="ARBA00022448"/>
    </source>
</evidence>
<comment type="similarity">
    <text evidence="2 13">Belongs to the sodium:solute symporter (SSF) (TC 2.A.21) family.</text>
</comment>
<dbReference type="CDD" id="cd11492">
    <property type="entry name" value="SLC5sbd_NIS-SMVT"/>
    <property type="match status" value="1"/>
</dbReference>
<evidence type="ECO:0000256" key="11">
    <source>
        <dbReference type="ARBA" id="ARBA00023201"/>
    </source>
</evidence>
<evidence type="ECO:0000256" key="12">
    <source>
        <dbReference type="ARBA" id="ARBA00036099"/>
    </source>
</evidence>